<evidence type="ECO:0000256" key="8">
    <source>
        <dbReference type="SAM" id="Phobius"/>
    </source>
</evidence>
<keyword evidence="5" id="KW-0496">Mitochondrion</keyword>
<comment type="caution">
    <text evidence="10">The sequence shown here is derived from an EMBL/GenBank/DDBJ whole genome shotgun (WGS) entry which is preliminary data.</text>
</comment>
<evidence type="ECO:0000256" key="5">
    <source>
        <dbReference type="ARBA" id="ARBA00023128"/>
    </source>
</evidence>
<dbReference type="EMBL" id="JAVFKY010000004">
    <property type="protein sequence ID" value="KAK5578018.1"/>
    <property type="molecule type" value="Genomic_DNA"/>
</dbReference>
<name>A0AAN7TYR6_9MYCE</name>
<dbReference type="GO" id="GO:0043022">
    <property type="term" value="F:ribosome binding"/>
    <property type="evidence" value="ECO:0007669"/>
    <property type="project" value="InterPro"/>
</dbReference>
<comment type="subcellular location">
    <subcellularLocation>
        <location evidence="1">Mitochondrion inner membrane</location>
        <topology evidence="1">Single-pass membrane protein</topology>
    </subcellularLocation>
</comment>
<protein>
    <recommendedName>
        <fullName evidence="9">Letm1 RBD domain-containing protein</fullName>
    </recommendedName>
</protein>
<keyword evidence="3" id="KW-0999">Mitochondrion inner membrane</keyword>
<gene>
    <name evidence="10" type="ORF">RB653_002968</name>
</gene>
<feature type="domain" description="Letm1 RBD" evidence="9">
    <location>
        <begin position="159"/>
        <end position="355"/>
    </location>
</feature>
<evidence type="ECO:0000256" key="7">
    <source>
        <dbReference type="SAM" id="MobiDB-lite"/>
    </source>
</evidence>
<dbReference type="InterPro" id="IPR033122">
    <property type="entry name" value="LETM1-like_RBD"/>
</dbReference>
<evidence type="ECO:0000259" key="9">
    <source>
        <dbReference type="Pfam" id="PF07766"/>
    </source>
</evidence>
<dbReference type="GO" id="GO:0005743">
    <property type="term" value="C:mitochondrial inner membrane"/>
    <property type="evidence" value="ECO:0007669"/>
    <property type="project" value="UniProtKB-SubCell"/>
</dbReference>
<dbReference type="InterPro" id="IPR044202">
    <property type="entry name" value="LETM1/MDM38-like"/>
</dbReference>
<evidence type="ECO:0000313" key="11">
    <source>
        <dbReference type="Proteomes" id="UP001344447"/>
    </source>
</evidence>
<feature type="compositionally biased region" description="Low complexity" evidence="7">
    <location>
        <begin position="28"/>
        <end position="40"/>
    </location>
</feature>
<dbReference type="GO" id="GO:0030003">
    <property type="term" value="P:intracellular monoatomic cation homeostasis"/>
    <property type="evidence" value="ECO:0007669"/>
    <property type="project" value="TreeGrafter"/>
</dbReference>
<evidence type="ECO:0000256" key="2">
    <source>
        <dbReference type="ARBA" id="ARBA00022692"/>
    </source>
</evidence>
<feature type="region of interest" description="Disordered" evidence="7">
    <location>
        <begin position="24"/>
        <end position="45"/>
    </location>
</feature>
<organism evidence="10 11">
    <name type="scientific">Dictyostelium firmibasis</name>
    <dbReference type="NCBI Taxonomy" id="79012"/>
    <lineage>
        <taxon>Eukaryota</taxon>
        <taxon>Amoebozoa</taxon>
        <taxon>Evosea</taxon>
        <taxon>Eumycetozoa</taxon>
        <taxon>Dictyostelia</taxon>
        <taxon>Dictyosteliales</taxon>
        <taxon>Dictyosteliaceae</taxon>
        <taxon>Dictyostelium</taxon>
    </lineage>
</organism>
<keyword evidence="11" id="KW-1185">Reference proteome</keyword>
<dbReference type="PANTHER" id="PTHR14009">
    <property type="entry name" value="LEUCINE ZIPPER-EF-HAND CONTAINING TRANSMEMBRANE PROTEIN"/>
    <property type="match status" value="1"/>
</dbReference>
<evidence type="ECO:0000256" key="3">
    <source>
        <dbReference type="ARBA" id="ARBA00022792"/>
    </source>
</evidence>
<evidence type="ECO:0000256" key="4">
    <source>
        <dbReference type="ARBA" id="ARBA00022989"/>
    </source>
</evidence>
<dbReference type="PANTHER" id="PTHR14009:SF27">
    <property type="entry name" value="LETM1 RBD DOMAIN-CONTAINING PROTEIN"/>
    <property type="match status" value="1"/>
</dbReference>
<evidence type="ECO:0000256" key="1">
    <source>
        <dbReference type="ARBA" id="ARBA00004434"/>
    </source>
</evidence>
<proteinExistence type="predicted"/>
<keyword evidence="6 8" id="KW-0472">Membrane</keyword>
<keyword evidence="4 8" id="KW-1133">Transmembrane helix</keyword>
<accession>A0AAN7TYR6</accession>
<evidence type="ECO:0000256" key="6">
    <source>
        <dbReference type="ARBA" id="ARBA00023136"/>
    </source>
</evidence>
<dbReference type="AlphaFoldDB" id="A0AAN7TYR6"/>
<dbReference type="Pfam" id="PF07766">
    <property type="entry name" value="LETM1_RBD"/>
    <property type="match status" value="1"/>
</dbReference>
<sequence>MLRNIGKKNIQSYKRYYCSILNNNKNLSPSSQQQPQQQPPTNNYRHNYFSDVQNYKPYEDDNILVKSNNNEINNNYKKNHYHQDQQLISVQSNLGFIGSLKNQMEKLTKITKNGLVTLWKDRSFYKDILLPKSSALNESFTKRILPTFPIHNQDSFRYLTFHERKSIVSYRIDRLSMIPLSIFLSIPFSTLALPFYIKFLPGLLPRGFSERSQVLSRHHKITSLRRRIVEKVIEGYGLTNEINELAFKSISDITPLKLKPLQYKLDFNLEDMKRSKLKKYCRILGHTTWFNSKSSLIEKFLNSGSYTIQENEAIAKEINELTFEDLQDLLYSRSLEYDGLNYYDMKTKFLNYVSLLKSISVIEDGEKDLALNPNTNLSNRHQSHFYKQYLILKIVLIHYQV</sequence>
<keyword evidence="2 8" id="KW-0812">Transmembrane</keyword>
<feature type="transmembrane region" description="Helical" evidence="8">
    <location>
        <begin position="175"/>
        <end position="197"/>
    </location>
</feature>
<evidence type="ECO:0000313" key="10">
    <source>
        <dbReference type="EMBL" id="KAK5578018.1"/>
    </source>
</evidence>
<dbReference type="Proteomes" id="UP001344447">
    <property type="component" value="Unassembled WGS sequence"/>
</dbReference>
<reference evidence="10 11" key="1">
    <citation type="submission" date="2023-11" db="EMBL/GenBank/DDBJ databases">
        <title>Dfirmibasis_genome.</title>
        <authorList>
            <person name="Edelbroek B."/>
            <person name="Kjellin J."/>
            <person name="Jerlstrom-Hultqvist J."/>
            <person name="Soderbom F."/>
        </authorList>
    </citation>
    <scope>NUCLEOTIDE SEQUENCE [LARGE SCALE GENOMIC DNA]</scope>
    <source>
        <strain evidence="10 11">TNS-C-14</strain>
    </source>
</reference>